<dbReference type="Pfam" id="PF11863">
    <property type="entry name" value="DUF3383"/>
    <property type="match status" value="1"/>
</dbReference>
<dbReference type="InterPro" id="IPR021808">
    <property type="entry name" value="DUF3383"/>
</dbReference>
<evidence type="ECO:0000313" key="1">
    <source>
        <dbReference type="EMBL" id="DAE92078.1"/>
    </source>
</evidence>
<protein>
    <submittedName>
        <fullName evidence="1">Tail sheath protein</fullName>
    </submittedName>
</protein>
<proteinExistence type="predicted"/>
<organism evidence="1">
    <name type="scientific">Myoviridae sp. ct5xZ3</name>
    <dbReference type="NCBI Taxonomy" id="2827601"/>
    <lineage>
        <taxon>Viruses</taxon>
        <taxon>Duplodnaviria</taxon>
        <taxon>Heunggongvirae</taxon>
        <taxon>Uroviricota</taxon>
        <taxon>Caudoviricetes</taxon>
    </lineage>
</organism>
<sequence>MQNNSLDEIVKCDIDLTQPVANDVSFDSILLVAPAPTGSGTETMTGTILISKADELLDYGYTVEDAAYVAATVAFSQDPSPSEIYVTVRQKKAKGDDPEEITATLARAADEASFYGIHLTSYRDAADIKAAITWTEANEKLYVFEYTDYSSCPVSNFSYNRSFGVYSGAADGYDAASQPPENLYAGLALMAKCFGYAPGSETWALKTLSTIVPSRLSSSQKKDLDEKNITTYRRYAKTNVTFGGKTLSGEWIDVIRFRDWLKAEIQTNAFSALHANRKVPFTDPGIGLVEGGIRKALADGQTVGGIAPTEFSGDEEIPGYTVTAPLASSFSEAQRKTRRLTNIKWTARIAGAIHFANIGGTLTY</sequence>
<name>A0A8S5RRJ9_9CAUD</name>
<dbReference type="EMBL" id="BK057794">
    <property type="protein sequence ID" value="DAE92078.1"/>
    <property type="molecule type" value="Genomic_DNA"/>
</dbReference>
<accession>A0A8S5RRJ9</accession>
<reference evidence="1" key="1">
    <citation type="journal article" date="2021" name="Proc. Natl. Acad. Sci. U.S.A.">
        <title>A Catalog of Tens of Thousands of Viruses from Human Metagenomes Reveals Hidden Associations with Chronic Diseases.</title>
        <authorList>
            <person name="Tisza M.J."/>
            <person name="Buck C.B."/>
        </authorList>
    </citation>
    <scope>NUCLEOTIDE SEQUENCE</scope>
    <source>
        <strain evidence="1">Ct5xZ3</strain>
    </source>
</reference>